<evidence type="ECO:0000313" key="10">
    <source>
        <dbReference type="Proteomes" id="UP000309174"/>
    </source>
</evidence>
<comment type="cofactor">
    <cofactor evidence="1">
        <name>[3Fe-4S] cluster</name>
        <dbReference type="ChEBI" id="CHEBI:21137"/>
    </cofactor>
</comment>
<feature type="compositionally biased region" description="Polar residues" evidence="8">
    <location>
        <begin position="75"/>
        <end position="87"/>
    </location>
</feature>
<evidence type="ECO:0000256" key="2">
    <source>
        <dbReference type="ARBA" id="ARBA00022448"/>
    </source>
</evidence>
<dbReference type="PANTHER" id="PTHR36923">
    <property type="entry name" value="FERREDOXIN"/>
    <property type="match status" value="1"/>
</dbReference>
<evidence type="ECO:0000256" key="6">
    <source>
        <dbReference type="ARBA" id="ARBA00023014"/>
    </source>
</evidence>
<keyword evidence="4" id="KW-0249">Electron transport</keyword>
<name>A0A5C4JJ32_9ACTN</name>
<dbReference type="RefSeq" id="WP_138643438.1">
    <property type="nucleotide sequence ID" value="NZ_VCKW01000007.1"/>
</dbReference>
<keyword evidence="2" id="KW-0813">Transport</keyword>
<keyword evidence="6" id="KW-0411">Iron-sulfur</keyword>
<sequence>MKVSAGRERCIGAGHCAITAPGVFDNGDDGLVVVLTPEPEDGDRQVVDRAERLCQSRAISLTSTSGGRRWARPRTGQTGRPPTSTTP</sequence>
<protein>
    <submittedName>
        <fullName evidence="9">Ferredoxin</fullName>
    </submittedName>
</protein>
<proteinExistence type="predicted"/>
<organism evidence="9 10">
    <name type="scientific">Actinomadura soli</name>
    <dbReference type="NCBI Taxonomy" id="2508997"/>
    <lineage>
        <taxon>Bacteria</taxon>
        <taxon>Bacillati</taxon>
        <taxon>Actinomycetota</taxon>
        <taxon>Actinomycetes</taxon>
        <taxon>Streptosporangiales</taxon>
        <taxon>Thermomonosporaceae</taxon>
        <taxon>Actinomadura</taxon>
    </lineage>
</organism>
<feature type="region of interest" description="Disordered" evidence="8">
    <location>
        <begin position="61"/>
        <end position="87"/>
    </location>
</feature>
<dbReference type="GO" id="GO:0046872">
    <property type="term" value="F:metal ion binding"/>
    <property type="evidence" value="ECO:0007669"/>
    <property type="project" value="UniProtKB-KW"/>
</dbReference>
<evidence type="ECO:0000313" key="9">
    <source>
        <dbReference type="EMBL" id="TMR06947.1"/>
    </source>
</evidence>
<evidence type="ECO:0000256" key="3">
    <source>
        <dbReference type="ARBA" id="ARBA00022723"/>
    </source>
</evidence>
<accession>A0A5C4JJ32</accession>
<dbReference type="InterPro" id="IPR051269">
    <property type="entry name" value="Fe-S_cluster_ET"/>
</dbReference>
<evidence type="ECO:0000256" key="4">
    <source>
        <dbReference type="ARBA" id="ARBA00022982"/>
    </source>
</evidence>
<comment type="caution">
    <text evidence="9">The sequence shown here is derived from an EMBL/GenBank/DDBJ whole genome shotgun (WGS) entry which is preliminary data.</text>
</comment>
<evidence type="ECO:0000256" key="5">
    <source>
        <dbReference type="ARBA" id="ARBA00023004"/>
    </source>
</evidence>
<dbReference type="EMBL" id="VCKW01000007">
    <property type="protein sequence ID" value="TMR06947.1"/>
    <property type="molecule type" value="Genomic_DNA"/>
</dbReference>
<evidence type="ECO:0000256" key="1">
    <source>
        <dbReference type="ARBA" id="ARBA00001927"/>
    </source>
</evidence>
<evidence type="ECO:0000256" key="8">
    <source>
        <dbReference type="SAM" id="MobiDB-lite"/>
    </source>
</evidence>
<dbReference type="PANTHER" id="PTHR36923:SF3">
    <property type="entry name" value="FERREDOXIN"/>
    <property type="match status" value="1"/>
</dbReference>
<reference evidence="9 10" key="1">
    <citation type="submission" date="2019-05" db="EMBL/GenBank/DDBJ databases">
        <title>Draft genome sequence of Actinomadura sp. 14C53.</title>
        <authorList>
            <person name="Saricaoglu S."/>
            <person name="Isik K."/>
        </authorList>
    </citation>
    <scope>NUCLEOTIDE SEQUENCE [LARGE SCALE GENOMIC DNA]</scope>
    <source>
        <strain evidence="9 10">14C53</strain>
    </source>
</reference>
<dbReference type="SUPFAM" id="SSF54862">
    <property type="entry name" value="4Fe-4S ferredoxins"/>
    <property type="match status" value="1"/>
</dbReference>
<keyword evidence="7" id="KW-0003">3Fe-4S</keyword>
<evidence type="ECO:0000256" key="7">
    <source>
        <dbReference type="ARBA" id="ARBA00023291"/>
    </source>
</evidence>
<keyword evidence="3" id="KW-0479">Metal-binding</keyword>
<dbReference type="GO" id="GO:0051538">
    <property type="term" value="F:3 iron, 4 sulfur cluster binding"/>
    <property type="evidence" value="ECO:0007669"/>
    <property type="project" value="UniProtKB-KW"/>
</dbReference>
<gene>
    <name evidence="9" type="ORF">ETD83_02755</name>
</gene>
<dbReference type="OrthoDB" id="14703at2"/>
<dbReference type="AlphaFoldDB" id="A0A5C4JJ32"/>
<dbReference type="Gene3D" id="3.30.70.20">
    <property type="match status" value="1"/>
</dbReference>
<keyword evidence="5" id="KW-0408">Iron</keyword>
<dbReference type="Proteomes" id="UP000309174">
    <property type="component" value="Unassembled WGS sequence"/>
</dbReference>
<keyword evidence="10" id="KW-1185">Reference proteome</keyword>
<dbReference type="Pfam" id="PF13459">
    <property type="entry name" value="Fer4_15"/>
    <property type="match status" value="1"/>
</dbReference>